<dbReference type="Proteomes" id="UP000002051">
    <property type="component" value="Chromosome 2"/>
</dbReference>
<gene>
    <name evidence="1" type="ordered locus">MTR_2g080020</name>
</gene>
<keyword evidence="3" id="KW-1185">Reference proteome</keyword>
<dbReference type="AlphaFoldDB" id="A0A072VAG7"/>
<proteinExistence type="predicted"/>
<accession>A0A072VAG7</accession>
<sequence>MWLEESNGEEVVENGLKEVGVEVKISVIEDKVWDEVEDFGTHVVECNIPDCFQNCRLTPQTNTSLFSVFCPHSHAYRETSRVQIWALFVEEEIVHMGGSNSS</sequence>
<reference evidence="2" key="3">
    <citation type="submission" date="2015-04" db="UniProtKB">
        <authorList>
            <consortium name="EnsemblPlants"/>
        </authorList>
    </citation>
    <scope>IDENTIFICATION</scope>
    <source>
        <strain evidence="2">cv. Jemalong A17</strain>
    </source>
</reference>
<organism evidence="1 3">
    <name type="scientific">Medicago truncatula</name>
    <name type="common">Barrel medic</name>
    <name type="synonym">Medicago tribuloides</name>
    <dbReference type="NCBI Taxonomy" id="3880"/>
    <lineage>
        <taxon>Eukaryota</taxon>
        <taxon>Viridiplantae</taxon>
        <taxon>Streptophyta</taxon>
        <taxon>Embryophyta</taxon>
        <taxon>Tracheophyta</taxon>
        <taxon>Spermatophyta</taxon>
        <taxon>Magnoliopsida</taxon>
        <taxon>eudicotyledons</taxon>
        <taxon>Gunneridae</taxon>
        <taxon>Pentapetalae</taxon>
        <taxon>rosids</taxon>
        <taxon>fabids</taxon>
        <taxon>Fabales</taxon>
        <taxon>Fabaceae</taxon>
        <taxon>Papilionoideae</taxon>
        <taxon>50 kb inversion clade</taxon>
        <taxon>NPAAA clade</taxon>
        <taxon>Hologalegina</taxon>
        <taxon>IRL clade</taxon>
        <taxon>Trifolieae</taxon>
        <taxon>Medicago</taxon>
    </lineage>
</organism>
<dbReference type="EnsemblPlants" id="KEH38792">
    <property type="protein sequence ID" value="KEH38792"/>
    <property type="gene ID" value="MTR_2g080020"/>
</dbReference>
<evidence type="ECO:0000313" key="3">
    <source>
        <dbReference type="Proteomes" id="UP000002051"/>
    </source>
</evidence>
<evidence type="ECO:0000313" key="1">
    <source>
        <dbReference type="EMBL" id="KEH38792.1"/>
    </source>
</evidence>
<name>A0A072VAG7_MEDTR</name>
<reference evidence="1 3" key="2">
    <citation type="journal article" date="2014" name="BMC Genomics">
        <title>An improved genome release (version Mt4.0) for the model legume Medicago truncatula.</title>
        <authorList>
            <person name="Tang H."/>
            <person name="Krishnakumar V."/>
            <person name="Bidwell S."/>
            <person name="Rosen B."/>
            <person name="Chan A."/>
            <person name="Zhou S."/>
            <person name="Gentzbittel L."/>
            <person name="Childs K.L."/>
            <person name="Yandell M."/>
            <person name="Gundlach H."/>
            <person name="Mayer K.F."/>
            <person name="Schwartz D.C."/>
            <person name="Town C.D."/>
        </authorList>
    </citation>
    <scope>GENOME REANNOTATION</scope>
    <source>
        <strain evidence="1">A17</strain>
        <strain evidence="2 3">cv. Jemalong A17</strain>
    </source>
</reference>
<dbReference type="EMBL" id="CM001218">
    <property type="protein sequence ID" value="KEH38792.1"/>
    <property type="molecule type" value="Genomic_DNA"/>
</dbReference>
<protein>
    <submittedName>
        <fullName evidence="1 2">Uncharacterized protein</fullName>
    </submittedName>
</protein>
<evidence type="ECO:0000313" key="2">
    <source>
        <dbReference type="EnsemblPlants" id="KEH38792"/>
    </source>
</evidence>
<reference evidence="1 3" key="1">
    <citation type="journal article" date="2011" name="Nature">
        <title>The Medicago genome provides insight into the evolution of rhizobial symbioses.</title>
        <authorList>
            <person name="Young N.D."/>
            <person name="Debelle F."/>
            <person name="Oldroyd G.E."/>
            <person name="Geurts R."/>
            <person name="Cannon S.B."/>
            <person name="Udvardi M.K."/>
            <person name="Benedito V.A."/>
            <person name="Mayer K.F."/>
            <person name="Gouzy J."/>
            <person name="Schoof H."/>
            <person name="Van de Peer Y."/>
            <person name="Proost S."/>
            <person name="Cook D.R."/>
            <person name="Meyers B.C."/>
            <person name="Spannagl M."/>
            <person name="Cheung F."/>
            <person name="De Mita S."/>
            <person name="Krishnakumar V."/>
            <person name="Gundlach H."/>
            <person name="Zhou S."/>
            <person name="Mudge J."/>
            <person name="Bharti A.K."/>
            <person name="Murray J.D."/>
            <person name="Naoumkina M.A."/>
            <person name="Rosen B."/>
            <person name="Silverstein K.A."/>
            <person name="Tang H."/>
            <person name="Rombauts S."/>
            <person name="Zhao P.X."/>
            <person name="Zhou P."/>
            <person name="Barbe V."/>
            <person name="Bardou P."/>
            <person name="Bechner M."/>
            <person name="Bellec A."/>
            <person name="Berger A."/>
            <person name="Berges H."/>
            <person name="Bidwell S."/>
            <person name="Bisseling T."/>
            <person name="Choisne N."/>
            <person name="Couloux A."/>
            <person name="Denny R."/>
            <person name="Deshpande S."/>
            <person name="Dai X."/>
            <person name="Doyle J.J."/>
            <person name="Dudez A.M."/>
            <person name="Farmer A.D."/>
            <person name="Fouteau S."/>
            <person name="Franken C."/>
            <person name="Gibelin C."/>
            <person name="Gish J."/>
            <person name="Goldstein S."/>
            <person name="Gonzalez A.J."/>
            <person name="Green P.J."/>
            <person name="Hallab A."/>
            <person name="Hartog M."/>
            <person name="Hua A."/>
            <person name="Humphray S.J."/>
            <person name="Jeong D.H."/>
            <person name="Jing Y."/>
            <person name="Jocker A."/>
            <person name="Kenton S.M."/>
            <person name="Kim D.J."/>
            <person name="Klee K."/>
            <person name="Lai H."/>
            <person name="Lang C."/>
            <person name="Lin S."/>
            <person name="Macmil S.L."/>
            <person name="Magdelenat G."/>
            <person name="Matthews L."/>
            <person name="McCorrison J."/>
            <person name="Monaghan E.L."/>
            <person name="Mun J.H."/>
            <person name="Najar F.Z."/>
            <person name="Nicholson C."/>
            <person name="Noirot C."/>
            <person name="O'Bleness M."/>
            <person name="Paule C.R."/>
            <person name="Poulain J."/>
            <person name="Prion F."/>
            <person name="Qin B."/>
            <person name="Qu C."/>
            <person name="Retzel E.F."/>
            <person name="Riddle C."/>
            <person name="Sallet E."/>
            <person name="Samain S."/>
            <person name="Samson N."/>
            <person name="Sanders I."/>
            <person name="Saurat O."/>
            <person name="Scarpelli C."/>
            <person name="Schiex T."/>
            <person name="Segurens B."/>
            <person name="Severin A.J."/>
            <person name="Sherrier D.J."/>
            <person name="Shi R."/>
            <person name="Sims S."/>
            <person name="Singer S.R."/>
            <person name="Sinharoy S."/>
            <person name="Sterck L."/>
            <person name="Viollet A."/>
            <person name="Wang B.B."/>
            <person name="Wang K."/>
            <person name="Wang M."/>
            <person name="Wang X."/>
            <person name="Warfsmann J."/>
            <person name="Weissenbach J."/>
            <person name="White D.D."/>
            <person name="White J.D."/>
            <person name="Wiley G.B."/>
            <person name="Wincker P."/>
            <person name="Xing Y."/>
            <person name="Yang L."/>
            <person name="Yao Z."/>
            <person name="Ying F."/>
            <person name="Zhai J."/>
            <person name="Zhou L."/>
            <person name="Zuber A."/>
            <person name="Denarie J."/>
            <person name="Dixon R.A."/>
            <person name="May G.D."/>
            <person name="Schwartz D.C."/>
            <person name="Rogers J."/>
            <person name="Quetier F."/>
            <person name="Town C.D."/>
            <person name="Roe B.A."/>
        </authorList>
    </citation>
    <scope>NUCLEOTIDE SEQUENCE [LARGE SCALE GENOMIC DNA]</scope>
    <source>
        <strain evidence="1">A17</strain>
        <strain evidence="2 3">cv. Jemalong A17</strain>
    </source>
</reference>
<dbReference type="HOGENOM" id="CLU_2281591_0_0_1"/>